<accession>A0A7V0T7B9</accession>
<comment type="function">
    <text evidence="6">Part of a membrane-bound complex that couples electron transfer with translocation of ions across the membrane.</text>
</comment>
<evidence type="ECO:0000256" key="1">
    <source>
        <dbReference type="ARBA" id="ARBA00022448"/>
    </source>
</evidence>
<keyword evidence="3 6" id="KW-0285">Flavoprotein</keyword>
<dbReference type="InterPro" id="IPR007329">
    <property type="entry name" value="FMN-bd"/>
</dbReference>
<comment type="similarity">
    <text evidence="6">Belongs to the RnfG family.</text>
</comment>
<feature type="domain" description="FMN-binding" evidence="9">
    <location>
        <begin position="92"/>
        <end position="177"/>
    </location>
</feature>
<evidence type="ECO:0000259" key="9">
    <source>
        <dbReference type="SMART" id="SM00900"/>
    </source>
</evidence>
<comment type="subunit">
    <text evidence="6">The complex is composed of six subunits: RnfA, RnfB, RnfC, RnfD, RnfE and RnfG.</text>
</comment>
<comment type="cofactor">
    <cofactor evidence="6">
        <name>FMN</name>
        <dbReference type="ChEBI" id="CHEBI:58210"/>
    </cofactor>
</comment>
<feature type="modified residue" description="FMN phosphoryl threonine" evidence="6">
    <location>
        <position position="160"/>
    </location>
</feature>
<comment type="caution">
    <text evidence="10">The sequence shown here is derived from an EMBL/GenBank/DDBJ whole genome shotgun (WGS) entry which is preliminary data.</text>
</comment>
<dbReference type="PIRSF" id="PIRSF006091">
    <property type="entry name" value="E_trnsport_RnfG"/>
    <property type="match status" value="1"/>
</dbReference>
<sequence length="205" mass="22358">MSATTPQWVQGRFWMVASLVIVCLVAAFSLARVYNATRPVIEQQRIEATNRALAEVLPRATRFEEQVPDTLWYGFDGADEQVGSVIKVSPRGYAGPIEALAGIGQDGRITGIYITSLKETPGLGLKATEPRFRDRFLNRTPEELRLVQDGGSIDAISAATITSRAIADGIREGIESLRHRLPIGAGKSDPPDELDFSDPARPDQP</sequence>
<name>A0A7V0T7B9_UNCW3</name>
<evidence type="ECO:0000256" key="4">
    <source>
        <dbReference type="ARBA" id="ARBA00022643"/>
    </source>
</evidence>
<proteinExistence type="inferred from homology"/>
<evidence type="ECO:0000313" key="10">
    <source>
        <dbReference type="EMBL" id="HDR00488.1"/>
    </source>
</evidence>
<dbReference type="GO" id="GO:0022900">
    <property type="term" value="P:electron transport chain"/>
    <property type="evidence" value="ECO:0007669"/>
    <property type="project" value="UniProtKB-UniRule"/>
</dbReference>
<feature type="transmembrane region" description="Helical" evidence="8">
    <location>
        <begin position="12"/>
        <end position="34"/>
    </location>
</feature>
<dbReference type="NCBIfam" id="TIGR01947">
    <property type="entry name" value="rnfG"/>
    <property type="match status" value="1"/>
</dbReference>
<keyword evidence="6 8" id="KW-1133">Transmembrane helix</keyword>
<keyword evidence="5 6" id="KW-0249">Electron transport</keyword>
<keyword evidence="6" id="KW-1003">Cell membrane</keyword>
<dbReference type="EMBL" id="DSBX01000360">
    <property type="protein sequence ID" value="HDR00488.1"/>
    <property type="molecule type" value="Genomic_DNA"/>
</dbReference>
<dbReference type="GO" id="GO:0009055">
    <property type="term" value="F:electron transfer activity"/>
    <property type="evidence" value="ECO:0007669"/>
    <property type="project" value="InterPro"/>
</dbReference>
<dbReference type="Proteomes" id="UP000885672">
    <property type="component" value="Unassembled WGS sequence"/>
</dbReference>
<reference evidence="10" key="1">
    <citation type="journal article" date="2020" name="mSystems">
        <title>Genome- and Community-Level Interaction Insights into Carbon Utilization and Element Cycling Functions of Hydrothermarchaeota in Hydrothermal Sediment.</title>
        <authorList>
            <person name="Zhou Z."/>
            <person name="Liu Y."/>
            <person name="Xu W."/>
            <person name="Pan J."/>
            <person name="Luo Z.H."/>
            <person name="Li M."/>
        </authorList>
    </citation>
    <scope>NUCLEOTIDE SEQUENCE [LARGE SCALE GENOMIC DNA]</scope>
    <source>
        <strain evidence="10">SpSt-1182</strain>
    </source>
</reference>
<dbReference type="Pfam" id="PF04205">
    <property type="entry name" value="FMN_bind"/>
    <property type="match status" value="1"/>
</dbReference>
<keyword evidence="1 6" id="KW-0813">Transport</keyword>
<protein>
    <recommendedName>
        <fullName evidence="6">Ion-translocating oxidoreductase complex subunit G</fullName>
        <ecNumber evidence="6">7.-.-.-</ecNumber>
    </recommendedName>
    <alternativeName>
        <fullName evidence="6">Rnf electron transport complex subunit G</fullName>
    </alternativeName>
</protein>
<keyword evidence="4 6" id="KW-0288">FMN</keyword>
<keyword evidence="6 8" id="KW-0472">Membrane</keyword>
<keyword evidence="6 8" id="KW-0812">Transmembrane</keyword>
<dbReference type="PANTHER" id="PTHR36118:SF1">
    <property type="entry name" value="ION-TRANSLOCATING OXIDOREDUCTASE COMPLEX SUBUNIT G"/>
    <property type="match status" value="1"/>
</dbReference>
<keyword evidence="2 6" id="KW-0597">Phosphoprotein</keyword>
<evidence type="ECO:0000256" key="5">
    <source>
        <dbReference type="ARBA" id="ARBA00022982"/>
    </source>
</evidence>
<feature type="region of interest" description="Disordered" evidence="7">
    <location>
        <begin position="182"/>
        <end position="205"/>
    </location>
</feature>
<dbReference type="InterPro" id="IPR010209">
    <property type="entry name" value="Ion_transpt_RnfG/RsxG"/>
</dbReference>
<dbReference type="AlphaFoldDB" id="A0A7V0T7B9"/>
<comment type="subcellular location">
    <subcellularLocation>
        <location evidence="6">Cell membrane</location>
        <topology evidence="6">Single-pass membrane protein</topology>
    </subcellularLocation>
</comment>
<evidence type="ECO:0000256" key="7">
    <source>
        <dbReference type="SAM" id="MobiDB-lite"/>
    </source>
</evidence>
<dbReference type="GO" id="GO:0010181">
    <property type="term" value="F:FMN binding"/>
    <property type="evidence" value="ECO:0007669"/>
    <property type="project" value="InterPro"/>
</dbReference>
<organism evidence="10">
    <name type="scientific">candidate division WOR-3 bacterium</name>
    <dbReference type="NCBI Taxonomy" id="2052148"/>
    <lineage>
        <taxon>Bacteria</taxon>
        <taxon>Bacteria division WOR-3</taxon>
    </lineage>
</organism>
<keyword evidence="6" id="KW-1278">Translocase</keyword>
<dbReference type="EC" id="7.-.-.-" evidence="6"/>
<dbReference type="PANTHER" id="PTHR36118">
    <property type="entry name" value="ION-TRANSLOCATING OXIDOREDUCTASE COMPLEX SUBUNIT G"/>
    <property type="match status" value="1"/>
</dbReference>
<evidence type="ECO:0000256" key="6">
    <source>
        <dbReference type="HAMAP-Rule" id="MF_00479"/>
    </source>
</evidence>
<evidence type="ECO:0000256" key="2">
    <source>
        <dbReference type="ARBA" id="ARBA00022553"/>
    </source>
</evidence>
<evidence type="ECO:0000256" key="8">
    <source>
        <dbReference type="SAM" id="Phobius"/>
    </source>
</evidence>
<dbReference type="HAMAP" id="MF_00479">
    <property type="entry name" value="RsxG_RnfG"/>
    <property type="match status" value="1"/>
</dbReference>
<gene>
    <name evidence="6" type="primary">rnfG</name>
    <name evidence="10" type="ORF">ENN51_09440</name>
</gene>
<dbReference type="GO" id="GO:0005886">
    <property type="term" value="C:plasma membrane"/>
    <property type="evidence" value="ECO:0007669"/>
    <property type="project" value="UniProtKB-SubCell"/>
</dbReference>
<evidence type="ECO:0000256" key="3">
    <source>
        <dbReference type="ARBA" id="ARBA00022630"/>
    </source>
</evidence>
<dbReference type="SMART" id="SM00900">
    <property type="entry name" value="FMN_bind"/>
    <property type="match status" value="1"/>
</dbReference>